<feature type="chain" id="PRO_5001577076" description="PepSY domain-containing protein" evidence="1">
    <location>
        <begin position="24"/>
        <end position="103"/>
    </location>
</feature>
<dbReference type="InterPro" id="IPR025711">
    <property type="entry name" value="PepSY"/>
</dbReference>
<evidence type="ECO:0000313" key="4">
    <source>
        <dbReference type="Proteomes" id="UP000025061"/>
    </source>
</evidence>
<gene>
    <name evidence="3" type="ORF">HHI_16637</name>
</gene>
<evidence type="ECO:0000256" key="1">
    <source>
        <dbReference type="SAM" id="SignalP"/>
    </source>
</evidence>
<name>A0A059F8N5_9PROT</name>
<proteinExistence type="predicted"/>
<sequence>MKTLMTASLALLMIATPAPLALADDDDGARRTSGSERAYTLTRADAVGIARAEGMTRVKEVERDDGKWELEGCTRDGREIEIDIHGASGAILELEVDEDDDDC</sequence>
<dbReference type="PATRIC" id="fig|1280951.3.peg.3353"/>
<feature type="signal peptide" evidence="1">
    <location>
        <begin position="1"/>
        <end position="23"/>
    </location>
</feature>
<reference evidence="3 4" key="1">
    <citation type="submission" date="2013-04" db="EMBL/GenBank/DDBJ databases">
        <title>Hyphomonas hirschiana VP5 Genome Sequencing.</title>
        <authorList>
            <person name="Lai Q."/>
            <person name="Shao Z."/>
        </authorList>
    </citation>
    <scope>NUCLEOTIDE SEQUENCE [LARGE SCALE GENOMIC DNA]</scope>
    <source>
        <strain evidence="3 4">VP5</strain>
    </source>
</reference>
<comment type="caution">
    <text evidence="3">The sequence shown here is derived from an EMBL/GenBank/DDBJ whole genome shotgun (WGS) entry which is preliminary data.</text>
</comment>
<feature type="domain" description="PepSY" evidence="2">
    <location>
        <begin position="10"/>
        <end position="93"/>
    </location>
</feature>
<dbReference type="AlphaFoldDB" id="A0A059F8N5"/>
<dbReference type="Gene3D" id="3.10.450.40">
    <property type="match status" value="1"/>
</dbReference>
<evidence type="ECO:0000259" key="2">
    <source>
        <dbReference type="Pfam" id="PF13670"/>
    </source>
</evidence>
<organism evidence="3 4">
    <name type="scientific">Hyphomonas hirschiana VP5</name>
    <dbReference type="NCBI Taxonomy" id="1280951"/>
    <lineage>
        <taxon>Bacteria</taxon>
        <taxon>Pseudomonadati</taxon>
        <taxon>Pseudomonadota</taxon>
        <taxon>Alphaproteobacteria</taxon>
        <taxon>Hyphomonadales</taxon>
        <taxon>Hyphomonadaceae</taxon>
        <taxon>Hyphomonas</taxon>
    </lineage>
</organism>
<keyword evidence="1" id="KW-0732">Signal</keyword>
<dbReference type="Proteomes" id="UP000025061">
    <property type="component" value="Unassembled WGS sequence"/>
</dbReference>
<evidence type="ECO:0000313" key="3">
    <source>
        <dbReference type="EMBL" id="KCZ86918.1"/>
    </source>
</evidence>
<dbReference type="OrthoDB" id="7632601at2"/>
<keyword evidence="4" id="KW-1185">Reference proteome</keyword>
<accession>A0A059F8N5</accession>
<dbReference type="Pfam" id="PF13670">
    <property type="entry name" value="PepSY_2"/>
    <property type="match status" value="1"/>
</dbReference>
<protein>
    <recommendedName>
        <fullName evidence="2">PepSY domain-containing protein</fullName>
    </recommendedName>
</protein>
<dbReference type="EMBL" id="ARYI01000021">
    <property type="protein sequence ID" value="KCZ86918.1"/>
    <property type="molecule type" value="Genomic_DNA"/>
</dbReference>